<dbReference type="GO" id="GO:0004557">
    <property type="term" value="F:alpha-galactosidase activity"/>
    <property type="evidence" value="ECO:0007669"/>
    <property type="project" value="UniProtKB-UniRule"/>
</dbReference>
<reference evidence="10 11" key="1">
    <citation type="submission" date="2019-04" db="EMBL/GenBank/DDBJ databases">
        <title>Natronospirillum operosus gen. nov., sp. nov., a haloalkaliphilic satellite isolated from decaying biomass of laboratory culture of cyanobacterium Geitlerinema sp. and proposal of Natronospirillaceae fam. nov. and Saccharospirillaceae fam. nov.</title>
        <authorList>
            <person name="Kevbrin V."/>
            <person name="Boltyanskaya Y."/>
            <person name="Koziaeva V."/>
            <person name="Grouzdev D.S."/>
            <person name="Park M."/>
            <person name="Cho J."/>
        </authorList>
    </citation>
    <scope>NUCLEOTIDE SEQUENCE [LARGE SCALE GENOMIC DNA]</scope>
    <source>
        <strain evidence="10 11">G-116</strain>
    </source>
</reference>
<dbReference type="RefSeq" id="WP_135481159.1">
    <property type="nucleotide sequence ID" value="NZ_SRMF01000001.1"/>
</dbReference>
<dbReference type="InterPro" id="IPR031704">
    <property type="entry name" value="Glyco_hydro_36_N"/>
</dbReference>
<keyword evidence="4 5" id="KW-0326">Glycosidase</keyword>
<dbReference type="EC" id="3.2.1.22" evidence="2 5"/>
<dbReference type="FunFam" id="3.20.20.70:FF:000118">
    <property type="entry name" value="Alpha-galactosidase"/>
    <property type="match status" value="1"/>
</dbReference>
<gene>
    <name evidence="10" type="ORF">E4656_03310</name>
</gene>
<dbReference type="InterPro" id="IPR038417">
    <property type="entry name" value="Alpga-gal_N_sf"/>
</dbReference>
<evidence type="ECO:0000256" key="4">
    <source>
        <dbReference type="ARBA" id="ARBA00023295"/>
    </source>
</evidence>
<dbReference type="InterPro" id="IPR000111">
    <property type="entry name" value="Glyco_hydro_27/36_CS"/>
</dbReference>
<feature type="active site" description="Nucleophile" evidence="6">
    <location>
        <position position="449"/>
    </location>
</feature>
<dbReference type="InterPro" id="IPR013780">
    <property type="entry name" value="Glyco_hydro_b"/>
</dbReference>
<sequence>MSSIHYHHLHSVRSSLVLSCPDDGLPAIIYWGAKLPEHTDTQALGLLHSKPAHGGTLDNHPPLSLVPEAGRGFLGAAGLEGQADRKHWAGQLQTQAISQPNPGTLICDARDPVSGLALNLTLTLDGATDVLCARGTLTNRGDSTFMLDRLGLSFPLPARADELMTFHGRWIQEFLTERKAWPKDRLVRENRRGRTSHDSFPGIIAGVPGFQETRGEVWGLHLAWSGNHQLVAEKTSLGERHIQLGEWFYPGEIALAPGDSYQTPEVIGTWSDQGLNGLSQGFHQYVRQQILAPEIGQKPRPVHLNTWEGIYFDHQPEQLKAMVREAAAVGVERFILDDGWFGKRDDDTSGLGDWFVDESKHPGGLGYLVDAVTQAGMEFGLWFEPEMVNADSDLYRAHPDWVLAVSGYDQPLGRHQYVLNLSRPEVSDYLFERLDNLLRTYDIRYIKWDMNRDLTQPGNAAGQASAHTQTLAVYALLARVRTAHPEVEIESCASGGGRVDMGILRHTQRVWTSDCIDALERQRMQRSFSYFFPPEINGSHISANPNHTTGRRHSLGFRLITALFGHMGLELDVVSMTAAEKAQTRELVDIYKRHRTLLHSGHTTRLDTADEALQAYGVVAADRSKALFAAATLALPKQMLLPPLQLSGLDSDRLYQLKLWLPPEAAGPSPAPSVLQAQRGGTFSGALLMQAGLQLPVLNPEAALLLELEARD</sequence>
<dbReference type="Proteomes" id="UP000297475">
    <property type="component" value="Unassembled WGS sequence"/>
</dbReference>
<dbReference type="CDD" id="cd14791">
    <property type="entry name" value="GH36"/>
    <property type="match status" value="1"/>
</dbReference>
<dbReference type="GO" id="GO:0016052">
    <property type="term" value="P:carbohydrate catabolic process"/>
    <property type="evidence" value="ECO:0007669"/>
    <property type="project" value="InterPro"/>
</dbReference>
<protein>
    <recommendedName>
        <fullName evidence="2 5">Alpha-galactosidase</fullName>
        <ecNumber evidence="2 5">3.2.1.22</ecNumber>
    </recommendedName>
</protein>
<comment type="similarity">
    <text evidence="5">Belongs to the glycosyl hydrolase.</text>
</comment>
<feature type="binding site" evidence="7">
    <location>
        <begin position="337"/>
        <end position="338"/>
    </location>
    <ligand>
        <name>substrate</name>
    </ligand>
</feature>
<name>A0A4Z0WI78_9GAMM</name>
<dbReference type="Pfam" id="PF16875">
    <property type="entry name" value="Glyco_hydro_36N"/>
    <property type="match status" value="1"/>
</dbReference>
<dbReference type="PANTHER" id="PTHR43053">
    <property type="entry name" value="GLYCOSIDASE FAMILY 31"/>
    <property type="match status" value="1"/>
</dbReference>
<evidence type="ECO:0000313" key="10">
    <source>
        <dbReference type="EMBL" id="TGG95466.1"/>
    </source>
</evidence>
<dbReference type="PROSITE" id="PS00512">
    <property type="entry name" value="ALPHA_GALACTOSIDASE"/>
    <property type="match status" value="1"/>
</dbReference>
<feature type="binding site" evidence="7">
    <location>
        <position position="414"/>
    </location>
    <ligand>
        <name>substrate</name>
    </ligand>
</feature>
<comment type="caution">
    <text evidence="10">The sequence shown here is derived from an EMBL/GenBank/DDBJ whole genome shotgun (WGS) entry which is preliminary data.</text>
</comment>
<feature type="binding site" evidence="7">
    <location>
        <begin position="447"/>
        <end position="451"/>
    </location>
    <ligand>
        <name>substrate</name>
    </ligand>
</feature>
<evidence type="ECO:0000259" key="9">
    <source>
        <dbReference type="Pfam" id="PF16875"/>
    </source>
</evidence>
<dbReference type="AlphaFoldDB" id="A0A4Z0WI78"/>
<dbReference type="InterPro" id="IPR017853">
    <property type="entry name" value="GH"/>
</dbReference>
<feature type="domain" description="Glycosyl hydrolase family 36 C-terminal" evidence="8">
    <location>
        <begin position="615"/>
        <end position="697"/>
    </location>
</feature>
<feature type="domain" description="Glycosyl hydrolase family 36 N-terminal" evidence="9">
    <location>
        <begin position="24"/>
        <end position="255"/>
    </location>
</feature>
<dbReference type="Gene3D" id="2.60.40.1180">
    <property type="entry name" value="Golgi alpha-mannosidase II"/>
    <property type="match status" value="1"/>
</dbReference>
<dbReference type="InterPro" id="IPR050985">
    <property type="entry name" value="Alpha-glycosidase_related"/>
</dbReference>
<dbReference type="PRINTS" id="PR00743">
    <property type="entry name" value="GLHYDRLASE36"/>
</dbReference>
<proteinExistence type="inferred from homology"/>
<accession>A0A4Z0WI78</accession>
<evidence type="ECO:0000259" key="8">
    <source>
        <dbReference type="Pfam" id="PF16874"/>
    </source>
</evidence>
<keyword evidence="11" id="KW-1185">Reference proteome</keyword>
<dbReference type="Gene3D" id="3.20.20.70">
    <property type="entry name" value="Aldolase class I"/>
    <property type="match status" value="1"/>
</dbReference>
<evidence type="ECO:0000256" key="2">
    <source>
        <dbReference type="ARBA" id="ARBA00012755"/>
    </source>
</evidence>
<feature type="binding site" evidence="7">
    <location>
        <position position="492"/>
    </location>
    <ligand>
        <name>substrate</name>
    </ligand>
</feature>
<evidence type="ECO:0000256" key="7">
    <source>
        <dbReference type="PIRSR" id="PIRSR005536-2"/>
    </source>
</evidence>
<dbReference type="OrthoDB" id="9758822at2"/>
<feature type="binding site" evidence="7">
    <location>
        <position position="514"/>
    </location>
    <ligand>
        <name>substrate</name>
    </ligand>
</feature>
<feature type="binding site" evidence="7">
    <location>
        <position position="170"/>
    </location>
    <ligand>
        <name>substrate</name>
    </ligand>
</feature>
<organism evidence="10 11">
    <name type="scientific">Natronospirillum operosum</name>
    <dbReference type="NCBI Taxonomy" id="2759953"/>
    <lineage>
        <taxon>Bacteria</taxon>
        <taxon>Pseudomonadati</taxon>
        <taxon>Pseudomonadota</taxon>
        <taxon>Gammaproteobacteria</taxon>
        <taxon>Oceanospirillales</taxon>
        <taxon>Natronospirillaceae</taxon>
        <taxon>Natronospirillum</taxon>
    </lineage>
</organism>
<dbReference type="InterPro" id="IPR031705">
    <property type="entry name" value="Glyco_hydro_36_C"/>
</dbReference>
<evidence type="ECO:0000256" key="6">
    <source>
        <dbReference type="PIRSR" id="PIRSR005536-1"/>
    </source>
</evidence>
<evidence type="ECO:0000256" key="3">
    <source>
        <dbReference type="ARBA" id="ARBA00022801"/>
    </source>
</evidence>
<dbReference type="Gene3D" id="2.70.98.60">
    <property type="entry name" value="alpha-galactosidase from lactobacil brevis"/>
    <property type="match status" value="1"/>
</dbReference>
<dbReference type="Pfam" id="PF02065">
    <property type="entry name" value="Melibiase"/>
    <property type="match status" value="1"/>
</dbReference>
<comment type="catalytic activity">
    <reaction evidence="1 5">
        <text>Hydrolysis of terminal, non-reducing alpha-D-galactose residues in alpha-D-galactosides, including galactose oligosaccharides, galactomannans and galactolipids.</text>
        <dbReference type="EC" id="3.2.1.22"/>
    </reaction>
</comment>
<keyword evidence="3 5" id="KW-0378">Hydrolase</keyword>
<dbReference type="EMBL" id="SRMF01000001">
    <property type="protein sequence ID" value="TGG95466.1"/>
    <property type="molecule type" value="Genomic_DNA"/>
</dbReference>
<dbReference type="Pfam" id="PF16874">
    <property type="entry name" value="Glyco_hydro_36C"/>
    <property type="match status" value="1"/>
</dbReference>
<dbReference type="InterPro" id="IPR013785">
    <property type="entry name" value="Aldolase_TIM"/>
</dbReference>
<evidence type="ECO:0000256" key="1">
    <source>
        <dbReference type="ARBA" id="ARBA00001255"/>
    </source>
</evidence>
<evidence type="ECO:0000256" key="5">
    <source>
        <dbReference type="PIRNR" id="PIRNR005536"/>
    </source>
</evidence>
<dbReference type="PIRSF" id="PIRSF005536">
    <property type="entry name" value="Agal"/>
    <property type="match status" value="1"/>
</dbReference>
<dbReference type="PANTHER" id="PTHR43053:SF3">
    <property type="entry name" value="ALPHA-GALACTOSIDASE C-RELATED"/>
    <property type="match status" value="1"/>
</dbReference>
<feature type="active site" description="Proton donor" evidence="6">
    <location>
        <position position="514"/>
    </location>
</feature>
<evidence type="ECO:0000313" key="11">
    <source>
        <dbReference type="Proteomes" id="UP000297475"/>
    </source>
</evidence>
<dbReference type="InterPro" id="IPR002252">
    <property type="entry name" value="Glyco_hydro_36"/>
</dbReference>
<dbReference type="SUPFAM" id="SSF51445">
    <property type="entry name" value="(Trans)glycosidases"/>
    <property type="match status" value="1"/>
</dbReference>